<keyword evidence="3" id="KW-1185">Reference proteome</keyword>
<protein>
    <submittedName>
        <fullName evidence="2">Uncharacterized protein</fullName>
    </submittedName>
</protein>
<dbReference type="EMBL" id="FOLG01000010">
    <property type="protein sequence ID" value="SFC87260.1"/>
    <property type="molecule type" value="Genomic_DNA"/>
</dbReference>
<name>A0A1I1N0D5_9RHOB</name>
<dbReference type="Proteomes" id="UP000198728">
    <property type="component" value="Unassembled WGS sequence"/>
</dbReference>
<accession>A0A1I1N0D5</accession>
<organism evidence="2 3">
    <name type="scientific">Tropicimonas isoalkanivorans</name>
    <dbReference type="NCBI Taxonomy" id="441112"/>
    <lineage>
        <taxon>Bacteria</taxon>
        <taxon>Pseudomonadati</taxon>
        <taxon>Pseudomonadota</taxon>
        <taxon>Alphaproteobacteria</taxon>
        <taxon>Rhodobacterales</taxon>
        <taxon>Roseobacteraceae</taxon>
        <taxon>Tropicimonas</taxon>
    </lineage>
</organism>
<proteinExistence type="predicted"/>
<reference evidence="2 3" key="1">
    <citation type="submission" date="2016-10" db="EMBL/GenBank/DDBJ databases">
        <authorList>
            <person name="de Groot N.N."/>
        </authorList>
    </citation>
    <scope>NUCLEOTIDE SEQUENCE [LARGE SCALE GENOMIC DNA]</scope>
    <source>
        <strain evidence="2 3">DSM 19548</strain>
    </source>
</reference>
<dbReference type="AlphaFoldDB" id="A0A1I1N0D5"/>
<evidence type="ECO:0000313" key="2">
    <source>
        <dbReference type="EMBL" id="SFC87260.1"/>
    </source>
</evidence>
<sequence>MSLVVLRPLFDSQREIIRPTKENRHRALSAMPGHVIELFVCQTHHTPPAERYQNQDGLELVNRFDLRRVTFTHWPSLHPQYRAKTGSMHHVQRCGPASGLRHEGGPETPLFPRSRCGLILDEMAPPGRPEMGSGPGIEPRAGGALSSAHESRRGLREEPRQGAKFLRMERKLKLVRQCRWKLGSRAFSECRDCPRSGSRCGFVPARPGAVFGPNAP</sequence>
<feature type="region of interest" description="Disordered" evidence="1">
    <location>
        <begin position="127"/>
        <end position="162"/>
    </location>
</feature>
<evidence type="ECO:0000313" key="3">
    <source>
        <dbReference type="Proteomes" id="UP000198728"/>
    </source>
</evidence>
<gene>
    <name evidence="2" type="ORF">SAMN04488094_110140</name>
</gene>
<feature type="compositionally biased region" description="Basic and acidic residues" evidence="1">
    <location>
        <begin position="149"/>
        <end position="162"/>
    </location>
</feature>
<evidence type="ECO:0000256" key="1">
    <source>
        <dbReference type="SAM" id="MobiDB-lite"/>
    </source>
</evidence>